<dbReference type="Proteomes" id="UP001224775">
    <property type="component" value="Unassembled WGS sequence"/>
</dbReference>
<keyword evidence="3" id="KW-1185">Reference proteome</keyword>
<sequence length="306" mass="34788">MQSSTRAAMEELDCLLVKEQSAQYQISPTLLWNLNGKDNKFSSPLRWRHAICDWYYDFVDHFHFDREVVGVAANYFDRYTSINAVSLDDNENALSTYHTVAVTALFLAIKLHATSCEVDDLQELRNRALSKILHGTPQPKNILDMEMNMLKALEWSVNPPTLHQFTFMFHKFPPSREICAAYEFYIYEATRYQVELAIYVPQLLAEFKPSIIAFAAMKNAEEKIAAGNPVPTTNMKLSCKALTSHSGVVVDSTVVTRCQILLKIVCPELPDLERFHEAATHGTSFDMQVDRHLMNSPTIVVTFDGI</sequence>
<evidence type="ECO:0000259" key="1">
    <source>
        <dbReference type="Pfam" id="PF00134"/>
    </source>
</evidence>
<evidence type="ECO:0000313" key="3">
    <source>
        <dbReference type="Proteomes" id="UP001224775"/>
    </source>
</evidence>
<evidence type="ECO:0000313" key="2">
    <source>
        <dbReference type="EMBL" id="KAK1733853.1"/>
    </source>
</evidence>
<dbReference type="Gene3D" id="1.10.472.10">
    <property type="entry name" value="Cyclin-like"/>
    <property type="match status" value="2"/>
</dbReference>
<proteinExistence type="predicted"/>
<dbReference type="InterPro" id="IPR006671">
    <property type="entry name" value="Cyclin_N"/>
</dbReference>
<gene>
    <name evidence="2" type="ORF">QTG54_015380</name>
</gene>
<dbReference type="InterPro" id="IPR036915">
    <property type="entry name" value="Cyclin-like_sf"/>
</dbReference>
<protein>
    <submittedName>
        <fullName evidence="2">Cyclin family protein</fullName>
    </submittedName>
</protein>
<feature type="domain" description="Cyclin N-terminal" evidence="1">
    <location>
        <begin position="43"/>
        <end position="158"/>
    </location>
</feature>
<dbReference type="Pfam" id="PF00134">
    <property type="entry name" value="Cyclin_N"/>
    <property type="match status" value="1"/>
</dbReference>
<name>A0AAD8XUF7_9STRA</name>
<accession>A0AAD8XUF7</accession>
<comment type="caution">
    <text evidence="2">The sequence shown here is derived from an EMBL/GenBank/DDBJ whole genome shotgun (WGS) entry which is preliminary data.</text>
</comment>
<organism evidence="2 3">
    <name type="scientific">Skeletonema marinoi</name>
    <dbReference type="NCBI Taxonomy" id="267567"/>
    <lineage>
        <taxon>Eukaryota</taxon>
        <taxon>Sar</taxon>
        <taxon>Stramenopiles</taxon>
        <taxon>Ochrophyta</taxon>
        <taxon>Bacillariophyta</taxon>
        <taxon>Coscinodiscophyceae</taxon>
        <taxon>Thalassiosirophycidae</taxon>
        <taxon>Thalassiosirales</taxon>
        <taxon>Skeletonemataceae</taxon>
        <taxon>Skeletonema</taxon>
        <taxon>Skeletonema marinoi-dohrnii complex</taxon>
    </lineage>
</organism>
<dbReference type="AlphaFoldDB" id="A0AAD8XUF7"/>
<dbReference type="InterPro" id="IPR039361">
    <property type="entry name" value="Cyclin"/>
</dbReference>
<reference evidence="2" key="1">
    <citation type="submission" date="2023-06" db="EMBL/GenBank/DDBJ databases">
        <title>Survivors Of The Sea: Transcriptome response of Skeletonema marinoi to long-term dormancy.</title>
        <authorList>
            <person name="Pinder M.I.M."/>
            <person name="Kourtchenko O."/>
            <person name="Robertson E.K."/>
            <person name="Larsson T."/>
            <person name="Maumus F."/>
            <person name="Osuna-Cruz C.M."/>
            <person name="Vancaester E."/>
            <person name="Stenow R."/>
            <person name="Vandepoele K."/>
            <person name="Ploug H."/>
            <person name="Bruchert V."/>
            <person name="Godhe A."/>
            <person name="Topel M."/>
        </authorList>
    </citation>
    <scope>NUCLEOTIDE SEQUENCE</scope>
    <source>
        <strain evidence="2">R05AC</strain>
    </source>
</reference>
<dbReference type="SUPFAM" id="SSF47954">
    <property type="entry name" value="Cyclin-like"/>
    <property type="match status" value="1"/>
</dbReference>
<dbReference type="EMBL" id="JATAAI010000043">
    <property type="protein sequence ID" value="KAK1733853.1"/>
    <property type="molecule type" value="Genomic_DNA"/>
</dbReference>
<dbReference type="FunFam" id="1.10.472.10:FF:000093">
    <property type="entry name" value="Predicted protein"/>
    <property type="match status" value="1"/>
</dbReference>
<dbReference type="PANTHER" id="PTHR10177">
    <property type="entry name" value="CYCLINS"/>
    <property type="match status" value="1"/>
</dbReference>